<dbReference type="InterPro" id="IPR006939">
    <property type="entry name" value="SNF5"/>
</dbReference>
<keyword evidence="5" id="KW-0539">Nucleus</keyword>
<feature type="compositionally biased region" description="Pro residues" evidence="6">
    <location>
        <begin position="613"/>
        <end position="624"/>
    </location>
</feature>
<feature type="region of interest" description="Disordered" evidence="6">
    <location>
        <begin position="575"/>
        <end position="646"/>
    </location>
</feature>
<dbReference type="GO" id="GO:0006338">
    <property type="term" value="P:chromatin remodeling"/>
    <property type="evidence" value="ECO:0007669"/>
    <property type="project" value="InterPro"/>
</dbReference>
<feature type="region of interest" description="Disordered" evidence="6">
    <location>
        <begin position="454"/>
        <end position="487"/>
    </location>
</feature>
<feature type="compositionally biased region" description="Basic and acidic residues" evidence="6">
    <location>
        <begin position="532"/>
        <end position="546"/>
    </location>
</feature>
<evidence type="ECO:0000313" key="8">
    <source>
        <dbReference type="Proteomes" id="UP001161757"/>
    </source>
</evidence>
<feature type="region of interest" description="Disordered" evidence="6">
    <location>
        <begin position="518"/>
        <end position="555"/>
    </location>
</feature>
<evidence type="ECO:0000256" key="2">
    <source>
        <dbReference type="ARBA" id="ARBA00010239"/>
    </source>
</evidence>
<evidence type="ECO:0000256" key="5">
    <source>
        <dbReference type="ARBA" id="ARBA00023242"/>
    </source>
</evidence>
<evidence type="ECO:0000256" key="4">
    <source>
        <dbReference type="ARBA" id="ARBA00023163"/>
    </source>
</evidence>
<feature type="compositionally biased region" description="Polar residues" evidence="6">
    <location>
        <begin position="586"/>
        <end position="603"/>
    </location>
</feature>
<name>A0AAN6ELA9_EXODE</name>
<keyword evidence="3" id="KW-0805">Transcription regulation</keyword>
<reference evidence="7" key="1">
    <citation type="submission" date="2023-01" db="EMBL/GenBank/DDBJ databases">
        <title>Exophiala dermititidis isolated from Cystic Fibrosis Patient.</title>
        <authorList>
            <person name="Kurbessoian T."/>
            <person name="Crocker A."/>
            <person name="Murante D."/>
            <person name="Hogan D.A."/>
            <person name="Stajich J.E."/>
        </authorList>
    </citation>
    <scope>NUCLEOTIDE SEQUENCE</scope>
    <source>
        <strain evidence="7">Ex8</strain>
    </source>
</reference>
<sequence length="738" mass="82404">MSNSLDGATAVAAPTDSPAVTTPNNAESIAQGKEKAKEVLAASGINISGNDTQSEVDGSDANPIANRKRKRETPLERIQADEYVQREYHYKALLAEQINHPVLSQQKKQELAFYQSLRPRREHDPGSIFGFGYEGFGNPRTDEKNLRDPILYPRQRRPGKRKTLPPRVARKDQILQAEQSEDLVPIRLDVDWGKIKLRDTFTWNLHDRTTSIDYFAEKLVEDFGLEVAACGPLVQAVAANIREQITDYCPHIYTDEEPLDPSLPYFAYKNDEMRILIKLNITIGQNTLIDQFEWEINNPFNSPEEFARQMTNDLSLAGEFTTAIAHSIREQCQLFSKSLHLTGHPFDGRPVEDPDLRENFLQSPLPSTFRPYQMAKDYTPYLYELNEADLERTELSISREQRRQKRSTNRRGGPALPDLKDRQRTIRSLVVSSVIPGGALSLEESRIFRIPKAARRSARGPGQRDGLEDSDDSDSEESGPGSPAIPTHLLQQGTARTRGIRNAALTATAGIRSNLSGLASARSATPDSIAPTHHEGRSSVRRRDYKEESDEESGPEKLVVVLKLGKAKLREWMRSQRAKDRAGLVSNASNQGSPRPGSHSRSVSAAPLNLAAMPPPPSPVPAPGDIPGAVDATHHPPSAAHPAPPPPDWLVQELERLRKIYPQDRFEGFMKHTAVDPKTQKLLPANESNKALPHKYVPRIRCLDCPPGKSYMPSAENFEAHLRNRVHRANVEHRLSKG</sequence>
<dbReference type="PANTHER" id="PTHR10019">
    <property type="entry name" value="SNF5"/>
    <property type="match status" value="1"/>
</dbReference>
<dbReference type="GO" id="GO:0000228">
    <property type="term" value="C:nuclear chromosome"/>
    <property type="evidence" value="ECO:0007669"/>
    <property type="project" value="InterPro"/>
</dbReference>
<keyword evidence="4" id="KW-0804">Transcription</keyword>
<comment type="similarity">
    <text evidence="2">Belongs to the SNF5 family.</text>
</comment>
<feature type="region of interest" description="Disordered" evidence="6">
    <location>
        <begin position="394"/>
        <end position="421"/>
    </location>
</feature>
<dbReference type="Proteomes" id="UP001161757">
    <property type="component" value="Unassembled WGS sequence"/>
</dbReference>
<evidence type="ECO:0000256" key="1">
    <source>
        <dbReference type="ARBA" id="ARBA00004123"/>
    </source>
</evidence>
<feature type="region of interest" description="Disordered" evidence="6">
    <location>
        <begin position="1"/>
        <end position="25"/>
    </location>
</feature>
<feature type="compositionally biased region" description="Polar residues" evidence="6">
    <location>
        <begin position="45"/>
        <end position="56"/>
    </location>
</feature>
<comment type="caution">
    <text evidence="7">The sequence shown here is derived from an EMBL/GenBank/DDBJ whole genome shotgun (WGS) entry which is preliminary data.</text>
</comment>
<comment type="subcellular location">
    <subcellularLocation>
        <location evidence="1">Nucleus</location>
    </subcellularLocation>
</comment>
<dbReference type="Pfam" id="PF04855">
    <property type="entry name" value="SNF5"/>
    <property type="match status" value="1"/>
</dbReference>
<dbReference type="EMBL" id="JAJGCB010000026">
    <property type="protein sequence ID" value="KAJ8987278.1"/>
    <property type="molecule type" value="Genomic_DNA"/>
</dbReference>
<protein>
    <submittedName>
        <fullName evidence="7">SWI/SNF chromatin-remodeling complex subunit</fullName>
    </submittedName>
</protein>
<dbReference type="AlphaFoldDB" id="A0AAN6ELA9"/>
<evidence type="ECO:0000313" key="7">
    <source>
        <dbReference type="EMBL" id="KAJ8987278.1"/>
    </source>
</evidence>
<accession>A0AAN6ELA9</accession>
<evidence type="ECO:0000256" key="6">
    <source>
        <dbReference type="SAM" id="MobiDB-lite"/>
    </source>
</evidence>
<feature type="compositionally biased region" description="Acidic residues" evidence="6">
    <location>
        <begin position="468"/>
        <end position="477"/>
    </location>
</feature>
<organism evidence="7 8">
    <name type="scientific">Exophiala dermatitidis</name>
    <name type="common">Black yeast-like fungus</name>
    <name type="synonym">Wangiella dermatitidis</name>
    <dbReference type="NCBI Taxonomy" id="5970"/>
    <lineage>
        <taxon>Eukaryota</taxon>
        <taxon>Fungi</taxon>
        <taxon>Dikarya</taxon>
        <taxon>Ascomycota</taxon>
        <taxon>Pezizomycotina</taxon>
        <taxon>Eurotiomycetes</taxon>
        <taxon>Chaetothyriomycetidae</taxon>
        <taxon>Chaetothyriales</taxon>
        <taxon>Herpotrichiellaceae</taxon>
        <taxon>Exophiala</taxon>
    </lineage>
</organism>
<gene>
    <name evidence="7" type="primary">SNF5</name>
    <name evidence="7" type="ORF">HRR80_008651</name>
</gene>
<evidence type="ECO:0000256" key="3">
    <source>
        <dbReference type="ARBA" id="ARBA00023015"/>
    </source>
</evidence>
<feature type="region of interest" description="Disordered" evidence="6">
    <location>
        <begin position="45"/>
        <end position="73"/>
    </location>
</feature>
<proteinExistence type="inferred from homology"/>